<feature type="transmembrane region" description="Helical" evidence="1">
    <location>
        <begin position="12"/>
        <end position="33"/>
    </location>
</feature>
<proteinExistence type="predicted"/>
<evidence type="ECO:0000313" key="2">
    <source>
        <dbReference type="EMBL" id="QDT96297.1"/>
    </source>
</evidence>
<evidence type="ECO:0000256" key="1">
    <source>
        <dbReference type="SAM" id="Phobius"/>
    </source>
</evidence>
<keyword evidence="1" id="KW-0472">Membrane</keyword>
<dbReference type="Proteomes" id="UP000318704">
    <property type="component" value="Chromosome"/>
</dbReference>
<dbReference type="AlphaFoldDB" id="A0A517VTF7"/>
<accession>A0A517VTF7</accession>
<reference evidence="2 3" key="1">
    <citation type="submission" date="2019-03" db="EMBL/GenBank/DDBJ databases">
        <title>Deep-cultivation of Planctomycetes and their phenomic and genomic characterization uncovers novel biology.</title>
        <authorList>
            <person name="Wiegand S."/>
            <person name="Jogler M."/>
            <person name="Boedeker C."/>
            <person name="Pinto D."/>
            <person name="Vollmers J."/>
            <person name="Rivas-Marin E."/>
            <person name="Kohn T."/>
            <person name="Peeters S.H."/>
            <person name="Heuer A."/>
            <person name="Rast P."/>
            <person name="Oberbeckmann S."/>
            <person name="Bunk B."/>
            <person name="Jeske O."/>
            <person name="Meyerdierks A."/>
            <person name="Storesund J.E."/>
            <person name="Kallscheuer N."/>
            <person name="Luecker S."/>
            <person name="Lage O.M."/>
            <person name="Pohl T."/>
            <person name="Merkel B.J."/>
            <person name="Hornburger P."/>
            <person name="Mueller R.-W."/>
            <person name="Bruemmer F."/>
            <person name="Labrenz M."/>
            <person name="Spormann A.M."/>
            <person name="Op den Camp H."/>
            <person name="Overmann J."/>
            <person name="Amann R."/>
            <person name="Jetten M.S.M."/>
            <person name="Mascher T."/>
            <person name="Medema M.H."/>
            <person name="Devos D.P."/>
            <person name="Kaster A.-K."/>
            <person name="Ovreas L."/>
            <person name="Rohde M."/>
            <person name="Galperin M.Y."/>
            <person name="Jogler C."/>
        </authorList>
    </citation>
    <scope>NUCLEOTIDE SEQUENCE [LARGE SCALE GENOMIC DNA]</scope>
    <source>
        <strain evidence="2 3">V144</strain>
    </source>
</reference>
<evidence type="ECO:0000313" key="3">
    <source>
        <dbReference type="Proteomes" id="UP000318704"/>
    </source>
</evidence>
<organism evidence="2 3">
    <name type="scientific">Gimesia aquarii</name>
    <dbReference type="NCBI Taxonomy" id="2527964"/>
    <lineage>
        <taxon>Bacteria</taxon>
        <taxon>Pseudomonadati</taxon>
        <taxon>Planctomycetota</taxon>
        <taxon>Planctomycetia</taxon>
        <taxon>Planctomycetales</taxon>
        <taxon>Planctomycetaceae</taxon>
        <taxon>Gimesia</taxon>
    </lineage>
</organism>
<gene>
    <name evidence="2" type="ORF">V144x_17510</name>
</gene>
<name>A0A517VTF7_9PLAN</name>
<keyword evidence="1" id="KW-1133">Transmembrane helix</keyword>
<dbReference type="EMBL" id="CP037920">
    <property type="protein sequence ID" value="QDT96297.1"/>
    <property type="molecule type" value="Genomic_DNA"/>
</dbReference>
<dbReference type="KEGG" id="gaw:V144x_17510"/>
<sequence length="95" mass="11214">MSEKKRWKVLRFVGYAIPILLVIYVLSVGPVYAKVLNSCLMARHTHELVESDSIFSNMNIESFYAPLFWTAENNQFIGELLFDYQYFCFEIIYLD</sequence>
<protein>
    <submittedName>
        <fullName evidence="2">Uncharacterized protein</fullName>
    </submittedName>
</protein>
<keyword evidence="1" id="KW-0812">Transmembrane</keyword>